<dbReference type="Proteomes" id="UP000676649">
    <property type="component" value="Chromosome"/>
</dbReference>
<feature type="chain" id="PRO_5037653496" evidence="1">
    <location>
        <begin position="22"/>
        <end position="381"/>
    </location>
</feature>
<dbReference type="RefSeq" id="WP_215579235.1">
    <property type="nucleotide sequence ID" value="NZ_CP073754.1"/>
</dbReference>
<dbReference type="InterPro" id="IPR009599">
    <property type="entry name" value="DUF1207"/>
</dbReference>
<proteinExistence type="predicted"/>
<feature type="signal peptide" evidence="1">
    <location>
        <begin position="1"/>
        <end position="21"/>
    </location>
</feature>
<evidence type="ECO:0000313" key="2">
    <source>
        <dbReference type="EMBL" id="QWF69398.1"/>
    </source>
</evidence>
<gene>
    <name evidence="2" type="ORF">KEF85_08365</name>
</gene>
<dbReference type="AlphaFoldDB" id="A0A975MK93"/>
<organism evidence="2 3">
    <name type="scientific">Methylomonas paludis</name>
    <dbReference type="NCBI Taxonomy" id="1173101"/>
    <lineage>
        <taxon>Bacteria</taxon>
        <taxon>Pseudomonadati</taxon>
        <taxon>Pseudomonadota</taxon>
        <taxon>Gammaproteobacteria</taxon>
        <taxon>Methylococcales</taxon>
        <taxon>Methylococcaceae</taxon>
        <taxon>Methylomonas</taxon>
    </lineage>
</organism>
<dbReference type="KEGG" id="mpad:KEF85_08365"/>
<name>A0A975MK93_9GAMM</name>
<keyword evidence="1" id="KW-0732">Signal</keyword>
<protein>
    <submittedName>
        <fullName evidence="2">DUF1207 domain-containing protein</fullName>
    </submittedName>
</protein>
<dbReference type="Pfam" id="PF06727">
    <property type="entry name" value="DUF1207"/>
    <property type="match status" value="1"/>
</dbReference>
<dbReference type="EMBL" id="CP073754">
    <property type="protein sequence ID" value="QWF69398.1"/>
    <property type="molecule type" value="Genomic_DNA"/>
</dbReference>
<keyword evidence="3" id="KW-1185">Reference proteome</keyword>
<evidence type="ECO:0000256" key="1">
    <source>
        <dbReference type="SAM" id="SignalP"/>
    </source>
</evidence>
<accession>A0A975MK93</accession>
<evidence type="ECO:0000313" key="3">
    <source>
        <dbReference type="Proteomes" id="UP000676649"/>
    </source>
</evidence>
<reference evidence="2" key="1">
    <citation type="submission" date="2021-04" db="EMBL/GenBank/DDBJ databases">
        <title>Draft genome sequence data of methanotrophic Methylovulum sp. strain S1L and Methylomonas sp. strain S2AM isolated from boreal lake water columns.</title>
        <authorList>
            <person name="Rissanen A.J."/>
            <person name="Mangayil R."/>
            <person name="Svenning M.M."/>
            <person name="Khanongnuch R."/>
        </authorList>
    </citation>
    <scope>NUCLEOTIDE SEQUENCE</scope>
    <source>
        <strain evidence="2">S2AM</strain>
    </source>
</reference>
<sequence length="381" mass="41790">MSALPFLRVAALLLPVTCVQAVTSDDAYLSGYATGVLNHELRLDLPALQVNDGVIILPMQSLAKENQTRAAHILAEIPGIKAVKLSQSADQQPAGSITTTTAAATAVAGSQTSSYSTQTELLPTGILPVGLLFKPLIADPRWAHFSATYRNYQSNNFVGRDTVSVSFGETIPFYRGNLGKSSVQWETGMQAGVFSDFNMDTASHDLVNTDFIASGYGSLRAGQFSLFGRLYHQSSHVGDEFLLSKLNTNFQRVNLSYEGSDLKLSYELPYGVRVYGGGGGIVDKDPSTLKTWSSQYGMEFRSPWLLDFGGMRPIAAVDIKNFQQNNWASDLSARAGVEFNNRQIWGRKLQILAEYYDGYTPIGQFYKDKVQYLGLGAHFHF</sequence>